<dbReference type="Proteomes" id="UP000229340">
    <property type="component" value="Plasmid pNP7-4"/>
</dbReference>
<name>A0A2D2LYD2_FAUOS</name>
<accession>A0A2D2LYD2</accession>
<organism evidence="1 2">
    <name type="scientific">Faucicola osloensis</name>
    <name type="common">Moraxella osloensis</name>
    <dbReference type="NCBI Taxonomy" id="34062"/>
    <lineage>
        <taxon>Bacteria</taxon>
        <taxon>Pseudomonadati</taxon>
        <taxon>Pseudomonadota</taxon>
        <taxon>Gammaproteobacteria</taxon>
        <taxon>Moraxellales</taxon>
        <taxon>Moraxellaceae</taxon>
        <taxon>Faucicola</taxon>
    </lineage>
</organism>
<reference evidence="2" key="1">
    <citation type="submission" date="2017-10" db="EMBL/GenBank/DDBJ databases">
        <title>Complete genome sequence of Moraxella osloensis NP7 isolated from human skin.</title>
        <authorList>
            <person name="Lee K."/>
            <person name="Lim J.Y."/>
            <person name="Hwang I."/>
        </authorList>
    </citation>
    <scope>NUCLEOTIDE SEQUENCE [LARGE SCALE GENOMIC DNA]</scope>
    <source>
        <strain evidence="2">NP7</strain>
        <plasmid evidence="2">pnp7-4</plasmid>
    </source>
</reference>
<dbReference type="RefSeq" id="WP_100271306.1">
    <property type="nucleotide sequence ID" value="NZ_CP024447.1"/>
</dbReference>
<proteinExistence type="predicted"/>
<dbReference type="EMBL" id="CP024447">
    <property type="protein sequence ID" value="ATR80008.1"/>
    <property type="molecule type" value="Genomic_DNA"/>
</dbReference>
<sequence>MITEPYLEQLKIWEQTGKHILAQYGDILRRYAEQEILKIIDMTPFVIEQRQHLDNDFEKLIIPKETLYIPNDEQAIKSVGIDRK</sequence>
<keyword evidence="1" id="KW-0614">Plasmid</keyword>
<evidence type="ECO:0000313" key="1">
    <source>
        <dbReference type="EMBL" id="ATR80008.1"/>
    </source>
</evidence>
<gene>
    <name evidence="1" type="ORF">NP7_11690</name>
</gene>
<protein>
    <submittedName>
        <fullName evidence="1">Uncharacterized protein</fullName>
    </submittedName>
</protein>
<geneLocation type="plasmid" evidence="2">
    <name>pnp7-4</name>
</geneLocation>
<dbReference type="AlphaFoldDB" id="A0A2D2LYD2"/>
<evidence type="ECO:0000313" key="2">
    <source>
        <dbReference type="Proteomes" id="UP000229340"/>
    </source>
</evidence>